<dbReference type="Proteomes" id="UP001642464">
    <property type="component" value="Unassembled WGS sequence"/>
</dbReference>
<comment type="caution">
    <text evidence="1">The sequence shown here is derived from an EMBL/GenBank/DDBJ whole genome shotgun (WGS) entry which is preliminary data.</text>
</comment>
<proteinExistence type="predicted"/>
<dbReference type="EMBL" id="CAXAMM010038774">
    <property type="protein sequence ID" value="CAK9080794.1"/>
    <property type="molecule type" value="Genomic_DNA"/>
</dbReference>
<keyword evidence="2" id="KW-1185">Reference proteome</keyword>
<evidence type="ECO:0000313" key="2">
    <source>
        <dbReference type="Proteomes" id="UP001642464"/>
    </source>
</evidence>
<protein>
    <submittedName>
        <fullName evidence="1">Uncharacterized protein</fullName>
    </submittedName>
</protein>
<gene>
    <name evidence="1" type="ORF">SCF082_LOCUS38497</name>
</gene>
<sequence>MPRPGLAFVCFSSVLDEFQLRPEPMEANLVSHTLRSKEDAGTEPVIVSSLTEWERRLPRLPTAAFHPSTFHPPPDPLCSRPALRRSSLMSLYKLLLQTTAAPHVADLMNQNHPPSKTCSMKAAKYSDGGWFALG</sequence>
<reference evidence="1 2" key="1">
    <citation type="submission" date="2024-02" db="EMBL/GenBank/DDBJ databases">
        <authorList>
            <person name="Chen Y."/>
            <person name="Shah S."/>
            <person name="Dougan E. K."/>
            <person name="Thang M."/>
            <person name="Chan C."/>
        </authorList>
    </citation>
    <scope>NUCLEOTIDE SEQUENCE [LARGE SCALE GENOMIC DNA]</scope>
</reference>
<organism evidence="1 2">
    <name type="scientific">Durusdinium trenchii</name>
    <dbReference type="NCBI Taxonomy" id="1381693"/>
    <lineage>
        <taxon>Eukaryota</taxon>
        <taxon>Sar</taxon>
        <taxon>Alveolata</taxon>
        <taxon>Dinophyceae</taxon>
        <taxon>Suessiales</taxon>
        <taxon>Symbiodiniaceae</taxon>
        <taxon>Durusdinium</taxon>
    </lineage>
</organism>
<evidence type="ECO:0000313" key="1">
    <source>
        <dbReference type="EMBL" id="CAK9080794.1"/>
    </source>
</evidence>
<accession>A0ABP0Q0T5</accession>
<name>A0ABP0Q0T5_9DINO</name>